<proteinExistence type="predicted"/>
<dbReference type="Proteomes" id="UP001146120">
    <property type="component" value="Unassembled WGS sequence"/>
</dbReference>
<dbReference type="AlphaFoldDB" id="A0AAV2YFW4"/>
<organism evidence="1 2">
    <name type="scientific">Lagenidium giganteum</name>
    <dbReference type="NCBI Taxonomy" id="4803"/>
    <lineage>
        <taxon>Eukaryota</taxon>
        <taxon>Sar</taxon>
        <taxon>Stramenopiles</taxon>
        <taxon>Oomycota</taxon>
        <taxon>Peronosporomycetes</taxon>
        <taxon>Pythiales</taxon>
        <taxon>Pythiaceae</taxon>
    </lineage>
</organism>
<protein>
    <recommendedName>
        <fullName evidence="3">Fungal-type protein kinase domain-containing protein</fullName>
    </recommendedName>
</protein>
<accession>A0AAV2YFW4</accession>
<sequence>MWPKGGGGGAASNEVEELCCAHRDFGVVDEIAGTAATYCTEAASDVEAASTFTRYYSLTTKVTATAVSNFIVDMRLAVINKPIDDISQDGGQHDPRFRFMSVKPYCFCAGKQDAAAYVPNVIDSVCTSIKSEQDVPNHEAPSGEIKWTRIQRKAIVIPRKHDHNPFFQIGVVLNALAMMKVLGWSTADTQLVHLDAGFPNAMDAIQKDMLSPNFPILEGRDLMGTVVRFDQALFVPFEMTGPMMRHLNDEEPCGHNAMITQFRDTIMQRLHVPQQKKDPTSCTVTIISRRPYSGRMISRKWLTEDEILRRMREEYEQPGVYKHGVCKIQSVDFIDLTMEEQGAGMVNVTWTRPGTKVIEIFPLSRKRWGYRNLCKYVGCDWQEFRGGKDTGKGGNSSDKTIEYSEWHPFFDPIFKAMVQQLEGAASERFLETEVDHHEDDTR</sequence>
<reference evidence="1" key="1">
    <citation type="submission" date="2022-11" db="EMBL/GenBank/DDBJ databases">
        <authorList>
            <person name="Morgan W.R."/>
            <person name="Tartar A."/>
        </authorList>
    </citation>
    <scope>NUCLEOTIDE SEQUENCE</scope>
    <source>
        <strain evidence="1">ARSEF 373</strain>
    </source>
</reference>
<evidence type="ECO:0000313" key="2">
    <source>
        <dbReference type="Proteomes" id="UP001146120"/>
    </source>
</evidence>
<evidence type="ECO:0000313" key="1">
    <source>
        <dbReference type="EMBL" id="DAZ92823.1"/>
    </source>
</evidence>
<comment type="caution">
    <text evidence="1">The sequence shown here is derived from an EMBL/GenBank/DDBJ whole genome shotgun (WGS) entry which is preliminary data.</text>
</comment>
<evidence type="ECO:0008006" key="3">
    <source>
        <dbReference type="Google" id="ProtNLM"/>
    </source>
</evidence>
<reference evidence="1" key="2">
    <citation type="journal article" date="2023" name="Microbiol Resour">
        <title>Decontamination and Annotation of the Draft Genome Sequence of the Oomycete Lagenidium giganteum ARSEF 373.</title>
        <authorList>
            <person name="Morgan W.R."/>
            <person name="Tartar A."/>
        </authorList>
    </citation>
    <scope>NUCLEOTIDE SEQUENCE</scope>
    <source>
        <strain evidence="1">ARSEF 373</strain>
    </source>
</reference>
<gene>
    <name evidence="1" type="ORF">N0F65_009180</name>
</gene>
<name>A0AAV2YFW4_9STRA</name>
<keyword evidence="2" id="KW-1185">Reference proteome</keyword>
<dbReference type="EMBL" id="DAKRPA010000378">
    <property type="protein sequence ID" value="DAZ92823.1"/>
    <property type="molecule type" value="Genomic_DNA"/>
</dbReference>